<evidence type="ECO:0000256" key="2">
    <source>
        <dbReference type="ARBA" id="ARBA00022448"/>
    </source>
</evidence>
<dbReference type="AlphaFoldDB" id="A0A8J3AK25"/>
<dbReference type="Proteomes" id="UP000626244">
    <property type="component" value="Unassembled WGS sequence"/>
</dbReference>
<dbReference type="Gene3D" id="3.40.50.300">
    <property type="entry name" value="P-loop containing nucleotide triphosphate hydrolases"/>
    <property type="match status" value="1"/>
</dbReference>
<evidence type="ECO:0000256" key="1">
    <source>
        <dbReference type="ARBA" id="ARBA00005417"/>
    </source>
</evidence>
<organism evidence="6 7">
    <name type="scientific">Gottfriedia solisilvae</name>
    <dbReference type="NCBI Taxonomy" id="1516104"/>
    <lineage>
        <taxon>Bacteria</taxon>
        <taxon>Bacillati</taxon>
        <taxon>Bacillota</taxon>
        <taxon>Bacilli</taxon>
        <taxon>Bacillales</taxon>
        <taxon>Bacillaceae</taxon>
        <taxon>Gottfriedia</taxon>
    </lineage>
</organism>
<dbReference type="InterPro" id="IPR003439">
    <property type="entry name" value="ABC_transporter-like_ATP-bd"/>
</dbReference>
<sequence length="305" mass="34282">MNKVLKVENVSKIIKGKVLVDQISFEVNEGEVFGFLGPNGAGKTTTIRMLVGLISPTKGKIEVAGYQVKTHFKKAMEEIGCIVENPELYGYLTGWENLVQFARMLQITDELKINEVVKLVKLDERIHEKVRNYSLGMKQRLGIAQALLGDPKLLILDEPTNGLDPAGIRELREFIHMLVKQHNISVFISSHLLSEIEMICDRVGIINKGKMVRVSTVKELVEEAAERVEWKVSPLSSAQELLTKDSSIQDLVQKDDVIQCRMSPEKIHDYIQLFMNESIQVNGVRTMSVTLEDLFMEMTGGEALG</sequence>
<accession>A0A8J3AK25</accession>
<dbReference type="InterPro" id="IPR027417">
    <property type="entry name" value="P-loop_NTPase"/>
</dbReference>
<gene>
    <name evidence="6" type="ORF">GCM10007380_30860</name>
</gene>
<evidence type="ECO:0000256" key="3">
    <source>
        <dbReference type="ARBA" id="ARBA00022741"/>
    </source>
</evidence>
<dbReference type="GO" id="GO:0005524">
    <property type="term" value="F:ATP binding"/>
    <property type="evidence" value="ECO:0007669"/>
    <property type="project" value="UniProtKB-KW"/>
</dbReference>
<dbReference type="PROSITE" id="PS50893">
    <property type="entry name" value="ABC_TRANSPORTER_2"/>
    <property type="match status" value="1"/>
</dbReference>
<dbReference type="GO" id="GO:0016887">
    <property type="term" value="F:ATP hydrolysis activity"/>
    <property type="evidence" value="ECO:0007669"/>
    <property type="project" value="InterPro"/>
</dbReference>
<dbReference type="PANTHER" id="PTHR43335:SF4">
    <property type="entry name" value="ABC TRANSPORTER, ATP-BINDING PROTEIN"/>
    <property type="match status" value="1"/>
</dbReference>
<dbReference type="RefSeq" id="WP_088000625.1">
    <property type="nucleotide sequence ID" value="NZ_BMHB01000002.1"/>
</dbReference>
<comment type="caution">
    <text evidence="6">The sequence shown here is derived from an EMBL/GenBank/DDBJ whole genome shotgun (WGS) entry which is preliminary data.</text>
</comment>
<evidence type="ECO:0000313" key="6">
    <source>
        <dbReference type="EMBL" id="GGI16017.1"/>
    </source>
</evidence>
<evidence type="ECO:0000256" key="4">
    <source>
        <dbReference type="ARBA" id="ARBA00022840"/>
    </source>
</evidence>
<dbReference type="SMART" id="SM00382">
    <property type="entry name" value="AAA"/>
    <property type="match status" value="1"/>
</dbReference>
<feature type="domain" description="ABC transporter" evidence="5">
    <location>
        <begin position="5"/>
        <end position="233"/>
    </location>
</feature>
<dbReference type="InterPro" id="IPR003593">
    <property type="entry name" value="AAA+_ATPase"/>
</dbReference>
<keyword evidence="2" id="KW-0813">Transport</keyword>
<dbReference type="EMBL" id="BMHB01000002">
    <property type="protein sequence ID" value="GGI16017.1"/>
    <property type="molecule type" value="Genomic_DNA"/>
</dbReference>
<reference evidence="7" key="1">
    <citation type="journal article" date="2019" name="Int. J. Syst. Evol. Microbiol.">
        <title>The Global Catalogue of Microorganisms (GCM) 10K type strain sequencing project: providing services to taxonomists for standard genome sequencing and annotation.</title>
        <authorList>
            <consortium name="The Broad Institute Genomics Platform"/>
            <consortium name="The Broad Institute Genome Sequencing Center for Infectious Disease"/>
            <person name="Wu L."/>
            <person name="Ma J."/>
        </authorList>
    </citation>
    <scope>NUCLEOTIDE SEQUENCE [LARGE SCALE GENOMIC DNA]</scope>
    <source>
        <strain evidence="7">CGMCC 1.14993</strain>
    </source>
</reference>
<evidence type="ECO:0000259" key="5">
    <source>
        <dbReference type="PROSITE" id="PS50893"/>
    </source>
</evidence>
<keyword evidence="4 6" id="KW-0067">ATP-binding</keyword>
<comment type="similarity">
    <text evidence="1">Belongs to the ABC transporter superfamily.</text>
</comment>
<proteinExistence type="inferred from homology"/>
<evidence type="ECO:0000313" key="7">
    <source>
        <dbReference type="Proteomes" id="UP000626244"/>
    </source>
</evidence>
<dbReference type="OrthoDB" id="9804819at2"/>
<dbReference type="InterPro" id="IPR017871">
    <property type="entry name" value="ABC_transporter-like_CS"/>
</dbReference>
<name>A0A8J3AK25_9BACI</name>
<dbReference type="Pfam" id="PF00005">
    <property type="entry name" value="ABC_tran"/>
    <property type="match status" value="1"/>
</dbReference>
<dbReference type="PANTHER" id="PTHR43335">
    <property type="entry name" value="ABC TRANSPORTER, ATP-BINDING PROTEIN"/>
    <property type="match status" value="1"/>
</dbReference>
<protein>
    <submittedName>
        <fullName evidence="6">Bacitracin ABC transporter ATP-binding protein</fullName>
    </submittedName>
</protein>
<dbReference type="PROSITE" id="PS00211">
    <property type="entry name" value="ABC_TRANSPORTER_1"/>
    <property type="match status" value="1"/>
</dbReference>
<keyword evidence="3" id="KW-0547">Nucleotide-binding</keyword>
<dbReference type="SUPFAM" id="SSF52540">
    <property type="entry name" value="P-loop containing nucleoside triphosphate hydrolases"/>
    <property type="match status" value="1"/>
</dbReference>
<keyword evidence="7" id="KW-1185">Reference proteome</keyword>